<dbReference type="EMBL" id="CP031217">
    <property type="protein sequence ID" value="AXH11242.1"/>
    <property type="molecule type" value="Genomic_DNA"/>
</dbReference>
<dbReference type="KEGG" id="hbv:ABIV_0203"/>
<sequence>MIIKKVLVISYSQTGQLSQVTNSMLAPLEEDENIEVVYKKIEPLKPYPFPWDFMSFMDCFPESVYLDPPKIKEIEEDDNDYDLIILPYQVWFLSPSLPITAFLKSDYAKRKLKGKPVITLIGCRNMWVMAQEKMKQLLTEVEAKLIDNIVLIDQGNSLATFITTPRWMLTGKRDSLWGIFPEAGISKKDIKEASRFGKAIKQALAKDEEKKQKSICSGLNTVNVDEKLIKSEQIGTKSFMIWGKLIRKVGKQGEAKRKPIVILYVVFLLLMIITIVPINMLVQTIIRKINKEKILEQKKIYEAPSGSAKDRMKDFSADE</sequence>
<reference evidence="2 3" key="1">
    <citation type="submission" date="2018-07" db="EMBL/GenBank/DDBJ databases">
        <title>Complete genome of the Arcobacter bivalviorum type strain LMG 26154.</title>
        <authorList>
            <person name="Miller W.G."/>
            <person name="Yee E."/>
            <person name="Bono J.L."/>
        </authorList>
    </citation>
    <scope>NUCLEOTIDE SEQUENCE [LARGE SCALE GENOMIC DNA]</scope>
    <source>
        <strain evidence="2 3">LMG 26154</strain>
    </source>
</reference>
<dbReference type="Proteomes" id="UP000253850">
    <property type="component" value="Chromosome"/>
</dbReference>
<evidence type="ECO:0000313" key="2">
    <source>
        <dbReference type="EMBL" id="AXH11242.1"/>
    </source>
</evidence>
<organism evidence="2 3">
    <name type="scientific">Halarcobacter bivalviorum</name>
    <dbReference type="NCBI Taxonomy" id="663364"/>
    <lineage>
        <taxon>Bacteria</taxon>
        <taxon>Pseudomonadati</taxon>
        <taxon>Campylobacterota</taxon>
        <taxon>Epsilonproteobacteria</taxon>
        <taxon>Campylobacterales</taxon>
        <taxon>Arcobacteraceae</taxon>
        <taxon>Halarcobacter</taxon>
    </lineage>
</organism>
<evidence type="ECO:0000256" key="1">
    <source>
        <dbReference type="SAM" id="Phobius"/>
    </source>
</evidence>
<dbReference type="SUPFAM" id="SSF52218">
    <property type="entry name" value="Flavoproteins"/>
    <property type="match status" value="1"/>
</dbReference>
<gene>
    <name evidence="2" type="ORF">ABIV_0203</name>
</gene>
<protein>
    <recommendedName>
        <fullName evidence="4">Dialkylrecorsinol condensing enzyme</fullName>
    </recommendedName>
</protein>
<feature type="transmembrane region" description="Helical" evidence="1">
    <location>
        <begin position="261"/>
        <end position="282"/>
    </location>
</feature>
<proteinExistence type="predicted"/>
<evidence type="ECO:0008006" key="4">
    <source>
        <dbReference type="Google" id="ProtNLM"/>
    </source>
</evidence>
<dbReference type="InterPro" id="IPR029039">
    <property type="entry name" value="Flavoprotein-like_sf"/>
</dbReference>
<keyword evidence="1" id="KW-0812">Transmembrane</keyword>
<keyword evidence="1" id="KW-0472">Membrane</keyword>
<dbReference type="AlphaFoldDB" id="A0AB33GF76"/>
<name>A0AB33GF76_9BACT</name>
<keyword evidence="1" id="KW-1133">Transmembrane helix</keyword>
<accession>A0AB33GF76</accession>
<dbReference type="Gene3D" id="3.40.50.360">
    <property type="match status" value="1"/>
</dbReference>
<evidence type="ECO:0000313" key="3">
    <source>
        <dbReference type="Proteomes" id="UP000253850"/>
    </source>
</evidence>
<dbReference type="RefSeq" id="WP_228254320.1">
    <property type="nucleotide sequence ID" value="NZ_CP031217.1"/>
</dbReference>